<organism evidence="1 2">
    <name type="scientific">Saccharolobus shibatae</name>
    <dbReference type="NCBI Taxonomy" id="2286"/>
    <lineage>
        <taxon>Archaea</taxon>
        <taxon>Thermoproteota</taxon>
        <taxon>Thermoprotei</taxon>
        <taxon>Sulfolobales</taxon>
        <taxon>Sulfolobaceae</taxon>
        <taxon>Saccharolobus</taxon>
    </lineage>
</organism>
<proteinExistence type="predicted"/>
<dbReference type="AlphaFoldDB" id="A0A8F5C0X4"/>
<name>A0A8F5C0X4_9CREN</name>
<sequence>MFTCYAYTRLGLYIIYSVGDRDENTLSEVKIYLPDDGR</sequence>
<accession>A0A8F5C0X4</accession>
<reference evidence="1 2" key="1">
    <citation type="journal article" date="2021" name="Environ. Microbiol.">
        <title>New insights into the diversity and evolution of the archaeal mobilome from three complete genomes of Saccharolobus shibatae.</title>
        <authorList>
            <person name="Medvedeva S."/>
            <person name="Brandt D."/>
            <person name="Cvirkaite-Krupovic V."/>
            <person name="Liu Y."/>
            <person name="Severinov K."/>
            <person name="Ishino S."/>
            <person name="Ishino Y."/>
            <person name="Prangishvili D."/>
            <person name="Kalinowski J."/>
            <person name="Krupovic M."/>
        </authorList>
    </citation>
    <scope>NUCLEOTIDE SEQUENCE [LARGE SCALE GENOMIC DNA]</scope>
    <source>
        <strain evidence="1 2">S38A</strain>
    </source>
</reference>
<evidence type="ECO:0000313" key="1">
    <source>
        <dbReference type="EMBL" id="QXJ35119.1"/>
    </source>
</evidence>
<protein>
    <submittedName>
        <fullName evidence="1">Uncharacterized protein</fullName>
    </submittedName>
</protein>
<dbReference type="Proteomes" id="UP000694036">
    <property type="component" value="Chromosome"/>
</dbReference>
<gene>
    <name evidence="1" type="ORF">J5U22_01666</name>
</gene>
<keyword evidence="2" id="KW-1185">Reference proteome</keyword>
<dbReference type="EMBL" id="CP077713">
    <property type="protein sequence ID" value="QXJ35119.1"/>
    <property type="molecule type" value="Genomic_DNA"/>
</dbReference>
<evidence type="ECO:0000313" key="2">
    <source>
        <dbReference type="Proteomes" id="UP000694036"/>
    </source>
</evidence>